<dbReference type="EMBL" id="JBHTEY010000004">
    <property type="protein sequence ID" value="MFC7616879.1"/>
    <property type="molecule type" value="Genomic_DNA"/>
</dbReference>
<evidence type="ECO:0000313" key="2">
    <source>
        <dbReference type="EMBL" id="MFC7616879.1"/>
    </source>
</evidence>
<proteinExistence type="predicted"/>
<feature type="compositionally biased region" description="Pro residues" evidence="1">
    <location>
        <begin position="29"/>
        <end position="39"/>
    </location>
</feature>
<feature type="region of interest" description="Disordered" evidence="1">
    <location>
        <begin position="20"/>
        <end position="49"/>
    </location>
</feature>
<accession>A0ABW2TU76</accession>
<dbReference type="Proteomes" id="UP001596512">
    <property type="component" value="Unassembled WGS sequence"/>
</dbReference>
<protein>
    <submittedName>
        <fullName evidence="2">Uncharacterized protein</fullName>
    </submittedName>
</protein>
<comment type="caution">
    <text evidence="2">The sequence shown here is derived from an EMBL/GenBank/DDBJ whole genome shotgun (WGS) entry which is preliminary data.</text>
</comment>
<keyword evidence="3" id="KW-1185">Reference proteome</keyword>
<sequence>MLNQSFASLGLPTDLVDALAEAGIDTPSPSRPPPSPTPSPGATCWAAPAPAPARRWRSACRC</sequence>
<name>A0ABW2TU76_9PSEU</name>
<organism evidence="2 3">
    <name type="scientific">Actinokineospora soli</name>
    <dbReference type="NCBI Taxonomy" id="1048753"/>
    <lineage>
        <taxon>Bacteria</taxon>
        <taxon>Bacillati</taxon>
        <taxon>Actinomycetota</taxon>
        <taxon>Actinomycetes</taxon>
        <taxon>Pseudonocardiales</taxon>
        <taxon>Pseudonocardiaceae</taxon>
        <taxon>Actinokineospora</taxon>
    </lineage>
</organism>
<evidence type="ECO:0000256" key="1">
    <source>
        <dbReference type="SAM" id="MobiDB-lite"/>
    </source>
</evidence>
<gene>
    <name evidence="2" type="ORF">ACFQV2_28940</name>
</gene>
<reference evidence="3" key="1">
    <citation type="journal article" date="2019" name="Int. J. Syst. Evol. Microbiol.">
        <title>The Global Catalogue of Microorganisms (GCM) 10K type strain sequencing project: providing services to taxonomists for standard genome sequencing and annotation.</title>
        <authorList>
            <consortium name="The Broad Institute Genomics Platform"/>
            <consortium name="The Broad Institute Genome Sequencing Center for Infectious Disease"/>
            <person name="Wu L."/>
            <person name="Ma J."/>
        </authorList>
    </citation>
    <scope>NUCLEOTIDE SEQUENCE [LARGE SCALE GENOMIC DNA]</scope>
    <source>
        <strain evidence="3">JCM 17695</strain>
    </source>
</reference>
<evidence type="ECO:0000313" key="3">
    <source>
        <dbReference type="Proteomes" id="UP001596512"/>
    </source>
</evidence>